<sequence length="223" mass="25062">MTNSKSKLKFTTLFSLAILCWIAADLTFTASFIQGSSAQAQEKAEEAESPKGKTSGLEHALRQRRGDFDKEEEIEVKLPEHKAVISPETFRMIEMIEKKNRELKKKEEELKVKEQQLQALEQKVRQELREINLALAKSERQIGIKNEQVAQNIESLIKVYSSMKPEEAANILEAVDEELAIQIITGMKAQIAGQVLSQLNVKIAKAISERMVGKGEVKDKTAP</sequence>
<dbReference type="KEGG" id="nva:G3M78_07155"/>
<feature type="compositionally biased region" description="Basic and acidic residues" evidence="2">
    <location>
        <begin position="42"/>
        <end position="51"/>
    </location>
</feature>
<evidence type="ECO:0000313" key="4">
    <source>
        <dbReference type="EMBL" id="QPJ65177.1"/>
    </source>
</evidence>
<reference evidence="5" key="1">
    <citation type="submission" date="2020-02" db="EMBL/GenBank/DDBJ databases">
        <title>Genomic and physiological characterization of two novel Nitrospinaceae genera.</title>
        <authorList>
            <person name="Mueller A.J."/>
            <person name="Jung M.-Y."/>
            <person name="Strachan C.R."/>
            <person name="Herbold C.W."/>
            <person name="Kirkegaard R.H."/>
            <person name="Daims H."/>
        </authorList>
    </citation>
    <scope>NUCLEOTIDE SEQUENCE [LARGE SCALE GENOMIC DNA]</scope>
</reference>
<keyword evidence="3" id="KW-0732">Signal</keyword>
<feature type="region of interest" description="Disordered" evidence="2">
    <location>
        <begin position="41"/>
        <end position="61"/>
    </location>
</feature>
<evidence type="ECO:0000313" key="5">
    <source>
        <dbReference type="Proteomes" id="UP000594464"/>
    </source>
</evidence>
<dbReference type="Proteomes" id="UP000594464">
    <property type="component" value="Chromosome"/>
</dbReference>
<feature type="chain" id="PRO_5032425181" description="Magnesium transporter MgtE intracellular domain-containing protein" evidence="3">
    <location>
        <begin position="24"/>
        <end position="223"/>
    </location>
</feature>
<name>A0A7T0C263_9BACT</name>
<evidence type="ECO:0000256" key="3">
    <source>
        <dbReference type="SAM" id="SignalP"/>
    </source>
</evidence>
<dbReference type="AlphaFoldDB" id="A0A7T0C263"/>
<evidence type="ECO:0000256" key="1">
    <source>
        <dbReference type="SAM" id="Coils"/>
    </source>
</evidence>
<proteinExistence type="predicted"/>
<dbReference type="EMBL" id="CP048620">
    <property type="protein sequence ID" value="QPJ65177.1"/>
    <property type="molecule type" value="Genomic_DNA"/>
</dbReference>
<protein>
    <recommendedName>
        <fullName evidence="6">Magnesium transporter MgtE intracellular domain-containing protein</fullName>
    </recommendedName>
</protein>
<evidence type="ECO:0008006" key="6">
    <source>
        <dbReference type="Google" id="ProtNLM"/>
    </source>
</evidence>
<organism evidence="4 5">
    <name type="scientific">Candidatus Nitrohelix vancouverensis</name>
    <dbReference type="NCBI Taxonomy" id="2705534"/>
    <lineage>
        <taxon>Bacteria</taxon>
        <taxon>Pseudomonadati</taxon>
        <taxon>Nitrospinota/Tectimicrobiota group</taxon>
        <taxon>Nitrospinota</taxon>
        <taxon>Nitrospinia</taxon>
        <taxon>Nitrospinales</taxon>
        <taxon>Nitrospinaceae</taxon>
        <taxon>Candidatus Nitrohelix</taxon>
    </lineage>
</organism>
<accession>A0A7T0C263</accession>
<feature type="coiled-coil region" evidence="1">
    <location>
        <begin position="93"/>
        <end position="141"/>
    </location>
</feature>
<gene>
    <name evidence="4" type="ORF">G3M78_07155</name>
</gene>
<feature type="signal peptide" evidence="3">
    <location>
        <begin position="1"/>
        <end position="23"/>
    </location>
</feature>
<keyword evidence="1" id="KW-0175">Coiled coil</keyword>
<evidence type="ECO:0000256" key="2">
    <source>
        <dbReference type="SAM" id="MobiDB-lite"/>
    </source>
</evidence>
<dbReference type="SUPFAM" id="SSF158791">
    <property type="entry name" value="MgtE N-terminal domain-like"/>
    <property type="match status" value="1"/>
</dbReference>